<dbReference type="VEuPathDB" id="MicrosporidiaDB:CWI38_0632p0010"/>
<sequence>MSVIEIPVKVYVYISSIQHNKTIKTISFDQQRELELNQNPKKLQRSTPSCVIEGAKIHKQQTHCYKIRKTKNGTRQMNTKHILPNYVTELTK</sequence>
<dbReference type="Proteomes" id="UP000292282">
    <property type="component" value="Unassembled WGS sequence"/>
</dbReference>
<dbReference type="AlphaFoldDB" id="A0A4Q9LVP3"/>
<reference evidence="1 2" key="1">
    <citation type="submission" date="2017-12" db="EMBL/GenBank/DDBJ databases">
        <authorList>
            <person name="Pombert J.-F."/>
            <person name="Haag K.L."/>
            <person name="Ebert D."/>
        </authorList>
    </citation>
    <scope>NUCLEOTIDE SEQUENCE [LARGE SCALE GENOMIC DNA]</scope>
    <source>
        <strain evidence="1">IL-G-3</strain>
    </source>
</reference>
<evidence type="ECO:0000313" key="1">
    <source>
        <dbReference type="EMBL" id="TBU12779.1"/>
    </source>
</evidence>
<dbReference type="EMBL" id="PITK01000632">
    <property type="protein sequence ID" value="TBU12779.1"/>
    <property type="molecule type" value="Genomic_DNA"/>
</dbReference>
<gene>
    <name evidence="1" type="ORF">CWI38_0632p0010</name>
</gene>
<name>A0A4Q9LVP3_9MICR</name>
<keyword evidence="2" id="KW-1185">Reference proteome</keyword>
<accession>A0A4Q9LVP3</accession>
<protein>
    <submittedName>
        <fullName evidence="1">Uncharacterized protein</fullName>
    </submittedName>
</protein>
<comment type="caution">
    <text evidence="1">The sequence shown here is derived from an EMBL/GenBank/DDBJ whole genome shotgun (WGS) entry which is preliminary data.</text>
</comment>
<proteinExistence type="predicted"/>
<organism evidence="1 2">
    <name type="scientific">Hamiltosporidium tvaerminnensis</name>
    <dbReference type="NCBI Taxonomy" id="1176355"/>
    <lineage>
        <taxon>Eukaryota</taxon>
        <taxon>Fungi</taxon>
        <taxon>Fungi incertae sedis</taxon>
        <taxon>Microsporidia</taxon>
        <taxon>Dubosqiidae</taxon>
        <taxon>Hamiltosporidium</taxon>
    </lineage>
</organism>
<evidence type="ECO:0000313" key="2">
    <source>
        <dbReference type="Proteomes" id="UP000292282"/>
    </source>
</evidence>